<keyword evidence="2" id="KW-0645">Protease</keyword>
<evidence type="ECO:0000313" key="3">
    <source>
        <dbReference type="Proteomes" id="UP000267128"/>
    </source>
</evidence>
<feature type="transmembrane region" description="Helical" evidence="1">
    <location>
        <begin position="242"/>
        <end position="263"/>
    </location>
</feature>
<name>A0A3N0CJQ7_9ACTN</name>
<keyword evidence="1" id="KW-0812">Transmembrane</keyword>
<feature type="transmembrane region" description="Helical" evidence="1">
    <location>
        <begin position="187"/>
        <end position="206"/>
    </location>
</feature>
<reference evidence="2 3" key="1">
    <citation type="submission" date="2018-11" db="EMBL/GenBank/DDBJ databases">
        <authorList>
            <person name="Li F."/>
        </authorList>
    </citation>
    <scope>NUCLEOTIDE SEQUENCE [LARGE SCALE GENOMIC DNA]</scope>
    <source>
        <strain evidence="2 3">Gsoil 097</strain>
    </source>
</reference>
<sequence>MRSARSNIAFTVTLGAALLLGAVLMAVILLASGAPDAVAIGLVLAAIPVGPVIGCYLWLDRYEPEPRSLLLLGLGWGAFIATSAAIFLQAFDAFAFGPGEAVESVLVAPVTEEAAKGLFILLLLLYRRAELDGILDGIVYAGMVGVGFAFTENILYLSSAYIGEDNQPGGLDNAIALFVVRGIGSPFAHPFFTAFVGIGVGIAVGSRSRQVRILAPTLGYLLAVGSHAAWNGSLLIDGGSGAIAAYLLLMVPAFFVMVAFAVWSRRREGVLLATSLTDCAGRGFLDAREVPWLTRIPARKACRKHAARHGGPEALAAMKSYQVEAIELGFLHHRFLRGTAPARYEELGQAHVQRMFALRPQLVWPQVAGALR</sequence>
<dbReference type="Pfam" id="PF13367">
    <property type="entry name" value="PrsW-protease"/>
    <property type="match status" value="1"/>
</dbReference>
<organism evidence="2 3">
    <name type="scientific">Nocardioides marmoriginsengisoli</name>
    <dbReference type="NCBI Taxonomy" id="661483"/>
    <lineage>
        <taxon>Bacteria</taxon>
        <taxon>Bacillati</taxon>
        <taxon>Actinomycetota</taxon>
        <taxon>Actinomycetes</taxon>
        <taxon>Propionibacteriales</taxon>
        <taxon>Nocardioidaceae</taxon>
        <taxon>Nocardioides</taxon>
    </lineage>
</organism>
<feature type="transmembrane region" description="Helical" evidence="1">
    <location>
        <begin position="7"/>
        <end position="31"/>
    </location>
</feature>
<gene>
    <name evidence="2" type="ORF">EFK50_15840</name>
</gene>
<feature type="transmembrane region" description="Helical" evidence="1">
    <location>
        <begin position="138"/>
        <end position="162"/>
    </location>
</feature>
<keyword evidence="3" id="KW-1185">Reference proteome</keyword>
<feature type="transmembrane region" description="Helical" evidence="1">
    <location>
        <begin position="71"/>
        <end position="91"/>
    </location>
</feature>
<dbReference type="GO" id="GO:0008233">
    <property type="term" value="F:peptidase activity"/>
    <property type="evidence" value="ECO:0007669"/>
    <property type="project" value="UniProtKB-KW"/>
</dbReference>
<dbReference type="PANTHER" id="PTHR36844:SF1">
    <property type="entry name" value="PROTEASE PRSW"/>
    <property type="match status" value="1"/>
</dbReference>
<dbReference type="GO" id="GO:0006508">
    <property type="term" value="P:proteolysis"/>
    <property type="evidence" value="ECO:0007669"/>
    <property type="project" value="UniProtKB-KW"/>
</dbReference>
<evidence type="ECO:0000256" key="1">
    <source>
        <dbReference type="SAM" id="Phobius"/>
    </source>
</evidence>
<dbReference type="AlphaFoldDB" id="A0A3N0CJQ7"/>
<feature type="transmembrane region" description="Helical" evidence="1">
    <location>
        <begin position="213"/>
        <end position="230"/>
    </location>
</feature>
<feature type="transmembrane region" description="Helical" evidence="1">
    <location>
        <begin position="106"/>
        <end position="126"/>
    </location>
</feature>
<keyword evidence="1" id="KW-1133">Transmembrane helix</keyword>
<proteinExistence type="predicted"/>
<dbReference type="InterPro" id="IPR026898">
    <property type="entry name" value="PrsW"/>
</dbReference>
<dbReference type="RefSeq" id="WP_123228465.1">
    <property type="nucleotide sequence ID" value="NZ_RJSE01000007.1"/>
</dbReference>
<feature type="transmembrane region" description="Helical" evidence="1">
    <location>
        <begin position="37"/>
        <end position="59"/>
    </location>
</feature>
<protein>
    <submittedName>
        <fullName evidence="2">Protease PrsW</fullName>
    </submittedName>
</protein>
<keyword evidence="2" id="KW-0378">Hydrolase</keyword>
<evidence type="ECO:0000313" key="2">
    <source>
        <dbReference type="EMBL" id="RNL63173.1"/>
    </source>
</evidence>
<comment type="caution">
    <text evidence="2">The sequence shown here is derived from an EMBL/GenBank/DDBJ whole genome shotgun (WGS) entry which is preliminary data.</text>
</comment>
<accession>A0A3N0CJQ7</accession>
<dbReference type="Proteomes" id="UP000267128">
    <property type="component" value="Unassembled WGS sequence"/>
</dbReference>
<dbReference type="PANTHER" id="PTHR36844">
    <property type="entry name" value="PROTEASE PRSW"/>
    <property type="match status" value="1"/>
</dbReference>
<keyword evidence="1" id="KW-0472">Membrane</keyword>
<dbReference type="OrthoDB" id="9785431at2"/>
<dbReference type="EMBL" id="RJSE01000007">
    <property type="protein sequence ID" value="RNL63173.1"/>
    <property type="molecule type" value="Genomic_DNA"/>
</dbReference>